<evidence type="ECO:0000313" key="2">
    <source>
        <dbReference type="Proteomes" id="UP000005408"/>
    </source>
</evidence>
<accession>A0A8W8I1S8</accession>
<keyword evidence="2" id="KW-1185">Reference proteome</keyword>
<proteinExistence type="predicted"/>
<dbReference type="AlphaFoldDB" id="A0A8W8I1S8"/>
<evidence type="ECO:0000313" key="1">
    <source>
        <dbReference type="EnsemblMetazoa" id="G11916.1:cds"/>
    </source>
</evidence>
<organism evidence="1 2">
    <name type="scientific">Magallana gigas</name>
    <name type="common">Pacific oyster</name>
    <name type="synonym">Crassostrea gigas</name>
    <dbReference type="NCBI Taxonomy" id="29159"/>
    <lineage>
        <taxon>Eukaryota</taxon>
        <taxon>Metazoa</taxon>
        <taxon>Spiralia</taxon>
        <taxon>Lophotrochozoa</taxon>
        <taxon>Mollusca</taxon>
        <taxon>Bivalvia</taxon>
        <taxon>Autobranchia</taxon>
        <taxon>Pteriomorphia</taxon>
        <taxon>Ostreida</taxon>
        <taxon>Ostreoidea</taxon>
        <taxon>Ostreidae</taxon>
        <taxon>Magallana</taxon>
    </lineage>
</organism>
<sequence length="84" mass="10172">MKDFPQQIFKNIPCVEGPKICQYLRRVEQLKDIKTVAEEISKDRKKRILEQVFTSRTGCQTWEELQRDMPSMQKKWKNSWVKLQ</sequence>
<protein>
    <submittedName>
        <fullName evidence="1">Uncharacterized protein</fullName>
    </submittedName>
</protein>
<reference evidence="1" key="1">
    <citation type="submission" date="2022-08" db="UniProtKB">
        <authorList>
            <consortium name="EnsemblMetazoa"/>
        </authorList>
    </citation>
    <scope>IDENTIFICATION</scope>
    <source>
        <strain evidence="1">05x7-T-G4-1.051#20</strain>
    </source>
</reference>
<dbReference type="Proteomes" id="UP000005408">
    <property type="component" value="Unassembled WGS sequence"/>
</dbReference>
<name>A0A8W8I1S8_MAGGI</name>
<dbReference type="EnsemblMetazoa" id="G11916.1">
    <property type="protein sequence ID" value="G11916.1:cds"/>
    <property type="gene ID" value="G11916"/>
</dbReference>